<sequence>MEFLSDSGRSMVYYAEQYTESDYYDMVARAFLRAISHRSKEYWDDISHSSPLRWTTWDFLSTRISLTKVIDMIAWSVESPSTELLVALDEFDVYTFAAGTFNWEGSWSLCKWTTIIERAKSHSTRIPQTFINKIESFLQSFCIGSPRIPAKIWEAVADIEMAIYTGFRVVLWPEILGINNFRRDTDLIYFFPADRIPSTSWSLATITPKTARKVAMLLSSLYSFSLVLDVYVIKDIHSDTYESVRHYPEKTAELYALKQLVAGRREEMGLVPFSCTPFNPDGSSVSIGSVPGPSESPSTSRTCHVM</sequence>
<dbReference type="AlphaFoldDB" id="A0AAW0BI53"/>
<dbReference type="Proteomes" id="UP001383192">
    <property type="component" value="Unassembled WGS sequence"/>
</dbReference>
<dbReference type="EMBL" id="JAYKXP010000110">
    <property type="protein sequence ID" value="KAK7025943.1"/>
    <property type="molecule type" value="Genomic_DNA"/>
</dbReference>
<evidence type="ECO:0000313" key="2">
    <source>
        <dbReference type="EMBL" id="KAK7025943.1"/>
    </source>
</evidence>
<organism evidence="2 3">
    <name type="scientific">Paramarasmius palmivorus</name>
    <dbReference type="NCBI Taxonomy" id="297713"/>
    <lineage>
        <taxon>Eukaryota</taxon>
        <taxon>Fungi</taxon>
        <taxon>Dikarya</taxon>
        <taxon>Basidiomycota</taxon>
        <taxon>Agaricomycotina</taxon>
        <taxon>Agaricomycetes</taxon>
        <taxon>Agaricomycetidae</taxon>
        <taxon>Agaricales</taxon>
        <taxon>Marasmiineae</taxon>
        <taxon>Marasmiaceae</taxon>
        <taxon>Paramarasmius</taxon>
    </lineage>
</organism>
<comment type="caution">
    <text evidence="2">The sequence shown here is derived from an EMBL/GenBank/DDBJ whole genome shotgun (WGS) entry which is preliminary data.</text>
</comment>
<evidence type="ECO:0000256" key="1">
    <source>
        <dbReference type="SAM" id="MobiDB-lite"/>
    </source>
</evidence>
<gene>
    <name evidence="2" type="ORF">VNI00_015858</name>
</gene>
<feature type="region of interest" description="Disordered" evidence="1">
    <location>
        <begin position="286"/>
        <end position="306"/>
    </location>
</feature>
<name>A0AAW0BI53_9AGAR</name>
<keyword evidence="3" id="KW-1185">Reference proteome</keyword>
<feature type="compositionally biased region" description="Low complexity" evidence="1">
    <location>
        <begin position="286"/>
        <end position="300"/>
    </location>
</feature>
<evidence type="ECO:0000313" key="3">
    <source>
        <dbReference type="Proteomes" id="UP001383192"/>
    </source>
</evidence>
<accession>A0AAW0BI53</accession>
<protein>
    <submittedName>
        <fullName evidence="2">Uncharacterized protein</fullName>
    </submittedName>
</protein>
<proteinExistence type="predicted"/>
<reference evidence="2 3" key="1">
    <citation type="submission" date="2024-01" db="EMBL/GenBank/DDBJ databases">
        <title>A draft genome for a cacao thread blight-causing isolate of Paramarasmius palmivorus.</title>
        <authorList>
            <person name="Baruah I.K."/>
            <person name="Bukari Y."/>
            <person name="Amoako-Attah I."/>
            <person name="Meinhardt L.W."/>
            <person name="Bailey B.A."/>
            <person name="Cohen S.P."/>
        </authorList>
    </citation>
    <scope>NUCLEOTIDE SEQUENCE [LARGE SCALE GENOMIC DNA]</scope>
    <source>
        <strain evidence="2 3">GH-12</strain>
    </source>
</reference>